<accession>A0A0X3U8N9</accession>
<dbReference type="Pfam" id="PF00494">
    <property type="entry name" value="SQS_PSY"/>
    <property type="match status" value="1"/>
</dbReference>
<dbReference type="AlphaFoldDB" id="A0A0X3U8N9"/>
<dbReference type="SUPFAM" id="SSF48576">
    <property type="entry name" value="Terpenoid synthases"/>
    <property type="match status" value="1"/>
</dbReference>
<dbReference type="RefSeq" id="WP_068331406.1">
    <property type="nucleotide sequence ID" value="NZ_LQBP01000001.1"/>
</dbReference>
<sequence>MTVGFDDDVKACAALVHRADPDRFMAVMAAPVAVRPMLFPLYALNAEVARAPWVTQEAMIAEMRLQWWRDALQEIADGKPVRRHEVVTPLSQVLSPDLAAMLDEYVAVRRWDIYRDPFEDEAHFDAYIDHSSGSLMVAAAHVLGPADETVLRDIGYGVGVANWLRAIPDLEARGRIPLLDGTPDGVRALAQKALSRLRKGRSNASLISAQARPALYTGWQAEWVLRRAATRPDRVAAGDLAQGEIRRRLSLMWTVASGRL</sequence>
<dbReference type="OrthoDB" id="9814909at2"/>
<reference evidence="2" key="1">
    <citation type="submission" date="2015-12" db="EMBL/GenBank/DDBJ databases">
        <authorList>
            <person name="Zhang G."/>
            <person name="Stingl U."/>
        </authorList>
    </citation>
    <scope>NUCLEOTIDE SEQUENCE [LARGE SCALE GENOMIC DNA]</scope>
    <source>
        <strain evidence="2">ZGT108</strain>
    </source>
</reference>
<dbReference type="Proteomes" id="UP000053690">
    <property type="component" value="Unassembled WGS sequence"/>
</dbReference>
<dbReference type="STRING" id="1685378.AVO44_01070"/>
<organism evidence="1 2">
    <name type="scientific">Ruegeria profundi</name>
    <dbReference type="NCBI Taxonomy" id="1685378"/>
    <lineage>
        <taxon>Bacteria</taxon>
        <taxon>Pseudomonadati</taxon>
        <taxon>Pseudomonadota</taxon>
        <taxon>Alphaproteobacteria</taxon>
        <taxon>Rhodobacterales</taxon>
        <taxon>Roseobacteraceae</taxon>
        <taxon>Ruegeria</taxon>
    </lineage>
</organism>
<dbReference type="Gene3D" id="1.10.600.10">
    <property type="entry name" value="Farnesyl Diphosphate Synthase"/>
    <property type="match status" value="1"/>
</dbReference>
<evidence type="ECO:0000313" key="2">
    <source>
        <dbReference type="Proteomes" id="UP000053690"/>
    </source>
</evidence>
<dbReference type="EMBL" id="LQBP01000001">
    <property type="protein sequence ID" value="KUJ81910.1"/>
    <property type="molecule type" value="Genomic_DNA"/>
</dbReference>
<keyword evidence="2" id="KW-1185">Reference proteome</keyword>
<proteinExistence type="predicted"/>
<protein>
    <submittedName>
        <fullName evidence="1">Phytoene synthase</fullName>
    </submittedName>
</protein>
<dbReference type="InterPro" id="IPR008949">
    <property type="entry name" value="Isoprenoid_synthase_dom_sf"/>
</dbReference>
<name>A0A0X3U8N9_9RHOB</name>
<dbReference type="InterPro" id="IPR002060">
    <property type="entry name" value="Squ/phyt_synthse"/>
</dbReference>
<evidence type="ECO:0000313" key="1">
    <source>
        <dbReference type="EMBL" id="KUJ81910.1"/>
    </source>
</evidence>
<comment type="caution">
    <text evidence="1">The sequence shown here is derived from an EMBL/GenBank/DDBJ whole genome shotgun (WGS) entry which is preliminary data.</text>
</comment>
<gene>
    <name evidence="1" type="ORF">AVO44_01070</name>
</gene>